<reference evidence="2 3" key="1">
    <citation type="submission" date="2017-09" db="EMBL/GenBank/DDBJ databases">
        <title>Depth-based differentiation of microbial function through sediment-hosted aquifers and enrichment of novel symbionts in the deep terrestrial subsurface.</title>
        <authorList>
            <person name="Probst A.J."/>
            <person name="Ladd B."/>
            <person name="Jarett J.K."/>
            <person name="Geller-Mcgrath D.E."/>
            <person name="Sieber C.M."/>
            <person name="Emerson J.B."/>
            <person name="Anantharaman K."/>
            <person name="Thomas B.C."/>
            <person name="Malmstrom R."/>
            <person name="Stieglmeier M."/>
            <person name="Klingl A."/>
            <person name="Woyke T."/>
            <person name="Ryan C.M."/>
            <person name="Banfield J.F."/>
        </authorList>
    </citation>
    <scope>NUCLEOTIDE SEQUENCE [LARGE SCALE GENOMIC DNA]</scope>
    <source>
        <strain evidence="2">CG22_combo_CG10-13_8_21_14_all_39_12</strain>
    </source>
</reference>
<evidence type="ECO:0000313" key="2">
    <source>
        <dbReference type="EMBL" id="PIP56087.1"/>
    </source>
</evidence>
<proteinExistence type="predicted"/>
<accession>A0A2H0BEJ4</accession>
<dbReference type="AlphaFoldDB" id="A0A2H0BEJ4"/>
<protein>
    <submittedName>
        <fullName evidence="2">Uncharacterized protein</fullName>
    </submittedName>
</protein>
<keyword evidence="1" id="KW-0812">Transmembrane</keyword>
<comment type="caution">
    <text evidence="2">The sequence shown here is derived from an EMBL/GenBank/DDBJ whole genome shotgun (WGS) entry which is preliminary data.</text>
</comment>
<evidence type="ECO:0000313" key="3">
    <source>
        <dbReference type="Proteomes" id="UP000228495"/>
    </source>
</evidence>
<dbReference type="Proteomes" id="UP000228495">
    <property type="component" value="Unassembled WGS sequence"/>
</dbReference>
<name>A0A2H0BEJ4_UNCKA</name>
<sequence>MQCLYCNRLINPKNSTCFGCGAQVVVVPEERLWVCIAELLQEAEGWKLPPVNVVIFVITWWYLMCMRTVGSITTLQMAPDSKEIHYQLTGGWYWLGRLAFYLLPLVFVLVCIVLTIQ</sequence>
<evidence type="ECO:0000256" key="1">
    <source>
        <dbReference type="SAM" id="Phobius"/>
    </source>
</evidence>
<keyword evidence="1" id="KW-1133">Transmembrane helix</keyword>
<feature type="transmembrane region" description="Helical" evidence="1">
    <location>
        <begin position="53"/>
        <end position="78"/>
    </location>
</feature>
<keyword evidence="1" id="KW-0472">Membrane</keyword>
<feature type="transmembrane region" description="Helical" evidence="1">
    <location>
        <begin position="98"/>
        <end position="116"/>
    </location>
</feature>
<gene>
    <name evidence="2" type="ORF">COX05_04915</name>
</gene>
<organism evidence="2 3">
    <name type="scientific">candidate division WWE3 bacterium CG22_combo_CG10-13_8_21_14_all_39_12</name>
    <dbReference type="NCBI Taxonomy" id="1975094"/>
    <lineage>
        <taxon>Bacteria</taxon>
        <taxon>Katanobacteria</taxon>
    </lineage>
</organism>
<dbReference type="EMBL" id="PCSU01000089">
    <property type="protein sequence ID" value="PIP56087.1"/>
    <property type="molecule type" value="Genomic_DNA"/>
</dbReference>